<dbReference type="SUPFAM" id="SSF56317">
    <property type="entry name" value="Carbon-nitrogen hydrolase"/>
    <property type="match status" value="1"/>
</dbReference>
<dbReference type="Proteomes" id="UP000050791">
    <property type="component" value="Unassembled WGS sequence"/>
</dbReference>
<name>A0AA85BMU0_9TREM</name>
<dbReference type="InterPro" id="IPR014729">
    <property type="entry name" value="Rossmann-like_a/b/a_fold"/>
</dbReference>
<comment type="pathway">
    <text evidence="1">Cofactor biosynthesis; NAD(+) biosynthesis; NAD(+) from deamido-NAD(+) (L-Gln route): step 1/1.</text>
</comment>
<dbReference type="HAMAP" id="MF_02090">
    <property type="entry name" value="NadE_glutamine_dep"/>
    <property type="match status" value="1"/>
</dbReference>
<comment type="similarity">
    <text evidence="2">In the C-terminal section; belongs to the NAD synthetase family.</text>
</comment>
<evidence type="ECO:0000256" key="7">
    <source>
        <dbReference type="ARBA" id="ARBA00022840"/>
    </source>
</evidence>
<accession>A0AA85BMU0</accession>
<organism evidence="11 12">
    <name type="scientific">Schistosoma mattheei</name>
    <dbReference type="NCBI Taxonomy" id="31246"/>
    <lineage>
        <taxon>Eukaryota</taxon>
        <taxon>Metazoa</taxon>
        <taxon>Spiralia</taxon>
        <taxon>Lophotrochozoa</taxon>
        <taxon>Platyhelminthes</taxon>
        <taxon>Trematoda</taxon>
        <taxon>Digenea</taxon>
        <taxon>Strigeidida</taxon>
        <taxon>Schistosomatoidea</taxon>
        <taxon>Schistosomatidae</taxon>
        <taxon>Schistosoma</taxon>
    </lineage>
</organism>
<dbReference type="InterPro" id="IPR003694">
    <property type="entry name" value="NAD_synthase"/>
</dbReference>
<dbReference type="PIRSF" id="PIRSF006630">
    <property type="entry name" value="NADS_GAT"/>
    <property type="match status" value="1"/>
</dbReference>
<dbReference type="GO" id="GO:0003952">
    <property type="term" value="F:NAD+ synthase (glutamine-hydrolyzing) activity"/>
    <property type="evidence" value="ECO:0007669"/>
    <property type="project" value="UniProtKB-EC"/>
</dbReference>
<keyword evidence="8" id="KW-0520">NAD</keyword>
<evidence type="ECO:0000259" key="10">
    <source>
        <dbReference type="PROSITE" id="PS50263"/>
    </source>
</evidence>
<dbReference type="Gene3D" id="3.60.110.10">
    <property type="entry name" value="Carbon-nitrogen hydrolase"/>
    <property type="match status" value="1"/>
</dbReference>
<dbReference type="WBParaSite" id="SMTH1_68420.1">
    <property type="protein sequence ID" value="SMTH1_68420.1"/>
    <property type="gene ID" value="SMTH1_68420"/>
</dbReference>
<dbReference type="GO" id="GO:0009435">
    <property type="term" value="P:NAD+ biosynthetic process"/>
    <property type="evidence" value="ECO:0007669"/>
    <property type="project" value="InterPro"/>
</dbReference>
<dbReference type="Gene3D" id="3.40.50.620">
    <property type="entry name" value="HUPs"/>
    <property type="match status" value="1"/>
</dbReference>
<feature type="domain" description="CN hydrolase" evidence="10">
    <location>
        <begin position="71"/>
        <end position="354"/>
    </location>
</feature>
<evidence type="ECO:0000256" key="9">
    <source>
        <dbReference type="ARBA" id="ARBA00030681"/>
    </source>
</evidence>
<dbReference type="SUPFAM" id="SSF52402">
    <property type="entry name" value="Adenine nucleotide alpha hydrolases-like"/>
    <property type="match status" value="1"/>
</dbReference>
<evidence type="ECO:0000256" key="3">
    <source>
        <dbReference type="ARBA" id="ARBA00012743"/>
    </source>
</evidence>
<reference evidence="12" key="1">
    <citation type="submission" date="2023-11" db="UniProtKB">
        <authorList>
            <consortium name="WormBaseParasite"/>
        </authorList>
    </citation>
    <scope>IDENTIFICATION</scope>
</reference>
<evidence type="ECO:0000256" key="1">
    <source>
        <dbReference type="ARBA" id="ARBA00005188"/>
    </source>
</evidence>
<evidence type="ECO:0000256" key="5">
    <source>
        <dbReference type="ARBA" id="ARBA00022598"/>
    </source>
</evidence>
<keyword evidence="5" id="KW-0436">Ligase</keyword>
<evidence type="ECO:0000256" key="2">
    <source>
        <dbReference type="ARBA" id="ARBA00007145"/>
    </source>
</evidence>
<dbReference type="GO" id="GO:0004359">
    <property type="term" value="F:glutaminase activity"/>
    <property type="evidence" value="ECO:0007669"/>
    <property type="project" value="InterPro"/>
</dbReference>
<protein>
    <recommendedName>
        <fullName evidence="4">Glutamine-dependent NAD(+) synthetase</fullName>
        <ecNumber evidence="3">6.3.5.1</ecNumber>
    </recommendedName>
    <alternativeName>
        <fullName evidence="9">NAD(+) synthase [glutamine-hydrolyzing]</fullName>
    </alternativeName>
</protein>
<dbReference type="InterPro" id="IPR036526">
    <property type="entry name" value="C-N_Hydrolase_sf"/>
</dbReference>
<dbReference type="CDD" id="cd07570">
    <property type="entry name" value="GAT_Gln-NAD-synth"/>
    <property type="match status" value="1"/>
</dbReference>
<dbReference type="InterPro" id="IPR003010">
    <property type="entry name" value="C-N_Hydrolase"/>
</dbReference>
<evidence type="ECO:0000313" key="12">
    <source>
        <dbReference type="WBParaSite" id="SMTH1_68420.1"/>
    </source>
</evidence>
<evidence type="ECO:0000313" key="11">
    <source>
        <dbReference type="Proteomes" id="UP000050791"/>
    </source>
</evidence>
<keyword evidence="6" id="KW-0547">Nucleotide-binding</keyword>
<evidence type="ECO:0000256" key="8">
    <source>
        <dbReference type="ARBA" id="ARBA00023027"/>
    </source>
</evidence>
<evidence type="ECO:0000256" key="4">
    <source>
        <dbReference type="ARBA" id="ARBA00017309"/>
    </source>
</evidence>
<dbReference type="InterPro" id="IPR014445">
    <property type="entry name" value="Gln-dep_NAD_synthase"/>
</dbReference>
<dbReference type="Pfam" id="PF00795">
    <property type="entry name" value="CN_hydrolase"/>
    <property type="match status" value="1"/>
</dbReference>
<dbReference type="CDD" id="cd00553">
    <property type="entry name" value="NAD_synthase"/>
    <property type="match status" value="1"/>
</dbReference>
<dbReference type="InterPro" id="IPR022310">
    <property type="entry name" value="NAD/GMP_synthase"/>
</dbReference>
<dbReference type="GO" id="GO:0005524">
    <property type="term" value="F:ATP binding"/>
    <property type="evidence" value="ECO:0007669"/>
    <property type="project" value="UniProtKB-KW"/>
</dbReference>
<proteinExistence type="inferred from homology"/>
<keyword evidence="7" id="KW-0067">ATP-binding</keyword>
<sequence>MISRQHLSKLCLLDVLIKEKLTRALSCLAVNVQVSFSQKPAAIRLLKVGRFKSKGLMSAVVTNFSPVSNKFTVALCVLNQWALDFSGNTRRVIESIKTAKRLGAKYRVGPELEVSSYGCEDHFHELDTYTHSWQCIAKILSETNENVEMQDIVCDIGMPVLLRGVAYNCRILLLNGTILLIRPKLVLADEGLHRESRWFTPWPHHQRIIDFELPEIVQKVTKNSQSVAAFGDAILRFSGNGYSECVQIGLETCEELWTGTPPHIDMYAAGVDAVLNSSASHHELRKLNRRIELVKSASTTNGGGFYAYTNLRGCDSGRACYDGCALAAVSGQLICLSPQFGFGDVSVETVTVCLNSLRSKRIASRCFGRAAAASAAAKSDAFGITHSCYPVVKVDFNLCHIDHWPDQSLQPHVDTHIPSPPEEISYGPALWLWDNLRRSKSSGFFLCLSGGLDSAAVACIVFSLCNQIFQTIRQGNMSVTHDLRTLLNESDKYIPDSGRQLCSRLLTTCFMSSENSSALTRSRANRLAKLLGSNHLESDITPLVKEFVHMASKTLNLAQPPRFTVHGGSSKESLALQNIQARSRMVSAYLLAQLIPWKWNLPSGLLVLSSANLDEGLRGYLTKYDCSSADLNPIGSISKSDLRLFIAYCAQTFPSYMDSGSGVELSEVLLEILSAHPTAELMPLQSNGEISQTDECEMGLTYDELSLFGRLRKISNCGPYSMLESLLDGSWLLIKKVLPDSCFQKDGKPGAELAQYLSEKVKLFFRFYAINRHKATVLPPAYHTEAYSADDNRFDFRPYLYPNDWNWQFTCLDLLVKKWIEQFE</sequence>
<dbReference type="PANTHER" id="PTHR23090:SF9">
    <property type="entry name" value="GLUTAMINE-DEPENDENT NAD(+) SYNTHETASE"/>
    <property type="match status" value="1"/>
</dbReference>
<dbReference type="GO" id="GO:0005737">
    <property type="term" value="C:cytoplasm"/>
    <property type="evidence" value="ECO:0007669"/>
    <property type="project" value="InterPro"/>
</dbReference>
<dbReference type="PANTHER" id="PTHR23090">
    <property type="entry name" value="NH 3 /GLUTAMINE-DEPENDENT NAD + SYNTHETASE"/>
    <property type="match status" value="1"/>
</dbReference>
<dbReference type="PROSITE" id="PS50263">
    <property type="entry name" value="CN_HYDROLASE"/>
    <property type="match status" value="1"/>
</dbReference>
<dbReference type="FunFam" id="3.40.50.620:FF:000036">
    <property type="entry name" value="Glutamine-dependent NAD(+) synthetase"/>
    <property type="match status" value="1"/>
</dbReference>
<evidence type="ECO:0000256" key="6">
    <source>
        <dbReference type="ARBA" id="ARBA00022741"/>
    </source>
</evidence>
<dbReference type="AlphaFoldDB" id="A0AA85BMU0"/>
<dbReference type="EC" id="6.3.5.1" evidence="3"/>
<dbReference type="Pfam" id="PF02540">
    <property type="entry name" value="NAD_synthase"/>
    <property type="match status" value="1"/>
</dbReference>